<evidence type="ECO:0000256" key="1">
    <source>
        <dbReference type="SAM" id="MobiDB-lite"/>
    </source>
</evidence>
<feature type="region of interest" description="Disordered" evidence="1">
    <location>
        <begin position="58"/>
        <end position="82"/>
    </location>
</feature>
<dbReference type="EMBL" id="CP046908">
    <property type="protein sequence ID" value="QGZ36031.1"/>
    <property type="molecule type" value="Genomic_DNA"/>
</dbReference>
<evidence type="ECO:0000313" key="2">
    <source>
        <dbReference type="EMBL" id="QGZ36031.1"/>
    </source>
</evidence>
<gene>
    <name evidence="2" type="ORF">GH266_16965</name>
</gene>
<dbReference type="PANTHER" id="PTHR35841:SF1">
    <property type="entry name" value="PHOSPHONATES-BINDING PERIPLASMIC PROTEIN"/>
    <property type="match status" value="1"/>
</dbReference>
<dbReference type="SUPFAM" id="SSF53850">
    <property type="entry name" value="Periplasmic binding protein-like II"/>
    <property type="match status" value="1"/>
</dbReference>
<reference evidence="2 3" key="1">
    <citation type="submission" date="2019-12" db="EMBL/GenBank/DDBJ databases">
        <title>The genome of Stappia indica PHM037.</title>
        <authorList>
            <person name="Kacar D."/>
            <person name="Galan B."/>
            <person name="Canedo L."/>
            <person name="Rodriguez P."/>
            <person name="de la Calle F."/>
            <person name="Garcia J.L."/>
        </authorList>
    </citation>
    <scope>NUCLEOTIDE SEQUENCE [LARGE SCALE GENOMIC DNA]</scope>
    <source>
        <strain evidence="2 3">PHM037</strain>
    </source>
</reference>
<sequence length="368" mass="38293">MRRLARRYGSGQEAIGGGQRLSRVFSRALAVLLLAELMLGVSGGRLLAQGDMLQQPDDPAFLPWQEEVGPVDDDAGQSGPETPFDPERLALMAELRVGIVMDPAAGDFGRAAPFRELLEEGLRIPVLLIAYRDLSQLQRALVGGEVHYAPLSASAYAAAQGECSCLEPLVAPRPPDGEAGWHAIALARAGEAIEAPADMAGRRIATGPRDAVGSRLVQLAGIADAGMDLEQKAASLIAHDDPLAAALALVRGDADVAFAWSSLQGEAAAGYSRGTLRDLAERGAEIAGLKVVWASGAIAGAPHVVRQDVPREIRNLLLEVMTGQGAAEAVSDDGFVAVGAQDYAPVLAAFPPEAGVSRGRLRPLGGGD</sequence>
<proteinExistence type="predicted"/>
<dbReference type="AlphaFoldDB" id="A0A857CB23"/>
<protein>
    <submittedName>
        <fullName evidence="2">PhnD/SsuA/transferrin family substrate-binding protein</fullName>
    </submittedName>
</protein>
<evidence type="ECO:0000313" key="3">
    <source>
        <dbReference type="Proteomes" id="UP000435648"/>
    </source>
</evidence>
<organism evidence="2 3">
    <name type="scientific">Stappia indica</name>
    <dbReference type="NCBI Taxonomy" id="538381"/>
    <lineage>
        <taxon>Bacteria</taxon>
        <taxon>Pseudomonadati</taxon>
        <taxon>Pseudomonadota</taxon>
        <taxon>Alphaproteobacteria</taxon>
        <taxon>Hyphomicrobiales</taxon>
        <taxon>Stappiaceae</taxon>
        <taxon>Stappia</taxon>
    </lineage>
</organism>
<dbReference type="Proteomes" id="UP000435648">
    <property type="component" value="Chromosome"/>
</dbReference>
<dbReference type="RefSeq" id="WP_158194880.1">
    <property type="nucleotide sequence ID" value="NZ_CP046908.1"/>
</dbReference>
<dbReference type="Gene3D" id="3.40.190.10">
    <property type="entry name" value="Periplasmic binding protein-like II"/>
    <property type="match status" value="2"/>
</dbReference>
<dbReference type="Pfam" id="PF12974">
    <property type="entry name" value="Phosphonate-bd"/>
    <property type="match status" value="1"/>
</dbReference>
<dbReference type="OrthoDB" id="7672583at2"/>
<dbReference type="PANTHER" id="PTHR35841">
    <property type="entry name" value="PHOSPHONATES-BINDING PERIPLASMIC PROTEIN"/>
    <property type="match status" value="1"/>
</dbReference>
<name>A0A857CB23_9HYPH</name>
<accession>A0A857CB23</accession>
<dbReference type="KEGG" id="siw:GH266_16965"/>